<keyword evidence="5 7" id="KW-1133">Transmembrane helix</keyword>
<accession>A0ABQ9NIR5</accession>
<feature type="transmembrane region" description="Helical" evidence="7">
    <location>
        <begin position="413"/>
        <end position="433"/>
    </location>
</feature>
<feature type="transmembrane region" description="Helical" evidence="7">
    <location>
        <begin position="495"/>
        <end position="517"/>
    </location>
</feature>
<dbReference type="InterPro" id="IPR003663">
    <property type="entry name" value="Sugar/inositol_transpt"/>
</dbReference>
<dbReference type="Pfam" id="PF00083">
    <property type="entry name" value="Sugar_tr"/>
    <property type="match status" value="2"/>
</dbReference>
<feature type="domain" description="Major facilitator superfamily (MFS) profile" evidence="8">
    <location>
        <begin position="102"/>
        <end position="518"/>
    </location>
</feature>
<dbReference type="InterPro" id="IPR050814">
    <property type="entry name" value="Myo-inositol_Transporter"/>
</dbReference>
<reference evidence="9" key="1">
    <citation type="submission" date="2022-10" db="EMBL/GenBank/DDBJ databases">
        <title>Culturing micro-colonial fungi from biological soil crusts in the Mojave desert and describing Neophaeococcomyces mojavensis, and introducing the new genera and species Taxawa tesnikishii.</title>
        <authorList>
            <person name="Kurbessoian T."/>
            <person name="Stajich J.E."/>
        </authorList>
    </citation>
    <scope>NUCLEOTIDE SEQUENCE</scope>
    <source>
        <strain evidence="9">TK_1</strain>
    </source>
</reference>
<evidence type="ECO:0000256" key="7">
    <source>
        <dbReference type="SAM" id="Phobius"/>
    </source>
</evidence>
<dbReference type="Gene3D" id="1.20.1250.20">
    <property type="entry name" value="MFS general substrate transporter like domains"/>
    <property type="match status" value="1"/>
</dbReference>
<keyword evidence="6 7" id="KW-0472">Membrane</keyword>
<evidence type="ECO:0000256" key="2">
    <source>
        <dbReference type="ARBA" id="ARBA00010992"/>
    </source>
</evidence>
<keyword evidence="10" id="KW-1185">Reference proteome</keyword>
<comment type="subcellular location">
    <subcellularLocation>
        <location evidence="1">Membrane</location>
        <topology evidence="1">Multi-pass membrane protein</topology>
    </subcellularLocation>
</comment>
<evidence type="ECO:0000256" key="3">
    <source>
        <dbReference type="ARBA" id="ARBA00022448"/>
    </source>
</evidence>
<dbReference type="Proteomes" id="UP001172684">
    <property type="component" value="Unassembled WGS sequence"/>
</dbReference>
<feature type="transmembrane region" description="Helical" evidence="7">
    <location>
        <begin position="470"/>
        <end position="489"/>
    </location>
</feature>
<feature type="transmembrane region" description="Helical" evidence="7">
    <location>
        <begin position="235"/>
        <end position="256"/>
    </location>
</feature>
<evidence type="ECO:0000313" key="10">
    <source>
        <dbReference type="Proteomes" id="UP001172684"/>
    </source>
</evidence>
<feature type="transmembrane region" description="Helical" evidence="7">
    <location>
        <begin position="384"/>
        <end position="406"/>
    </location>
</feature>
<dbReference type="InterPro" id="IPR020846">
    <property type="entry name" value="MFS_dom"/>
</dbReference>
<evidence type="ECO:0000259" key="8">
    <source>
        <dbReference type="PROSITE" id="PS50850"/>
    </source>
</evidence>
<keyword evidence="4 7" id="KW-0812">Transmembrane</keyword>
<evidence type="ECO:0000256" key="6">
    <source>
        <dbReference type="ARBA" id="ARBA00023136"/>
    </source>
</evidence>
<feature type="transmembrane region" description="Helical" evidence="7">
    <location>
        <begin position="328"/>
        <end position="351"/>
    </location>
</feature>
<dbReference type="PROSITE" id="PS00216">
    <property type="entry name" value="SUGAR_TRANSPORT_1"/>
    <property type="match status" value="1"/>
</dbReference>
<proteinExistence type="inferred from homology"/>
<gene>
    <name evidence="9" type="ORF">H2201_007506</name>
</gene>
<sequence length="518" mass="58549">MAEEDPRTYESPDVYITNPFQDWSRKRINEEVDRFVELSGLLDDHEYLRRGAFLAQDSQAFDHLRTDGLTLRKDMREAAYLALEKSERKLDKFKQTWQLYFLVVMCSLGAAVQGWDETAVNGAQIFYVNAYGIGDSDGKVGLVNSAPYLCCALSCWLTYPMNYYWGRRGSIFVTCLISSISCLGQAFCQTWQQQFAARLILGLGIGPKSATIPIYAAECAPANIRGGLVMMWQMWTAFGIIPMVLPLIVCMYIYCVPESPRWLLSKAQKGDKKKYQEAFASLCSLRHTKVQAARDLFTIHHALRGEKDKMKMARPLSELFTIPRNRRALTASIITMYFQQFCGVNIMVGILRHVFNDGLMLSYIQAYYSSSVLHTVAGFSESNALLVSMGFGIINFLFALPAVWTIDSFGRRNLLLSTFPFLALFQLFVAIAFQFKGTAQTVLIIVGMYLFSVAYSPGEGPVPFVYSSESMGLVTAVNWFFNFFLAITWPRFLRAFTATGAFCWYAGWCVVGWVVILL</sequence>
<dbReference type="InterPro" id="IPR005828">
    <property type="entry name" value="MFS_sugar_transport-like"/>
</dbReference>
<evidence type="ECO:0000256" key="4">
    <source>
        <dbReference type="ARBA" id="ARBA00022692"/>
    </source>
</evidence>
<dbReference type="PRINTS" id="PR00171">
    <property type="entry name" value="SUGRTRNSPORT"/>
</dbReference>
<evidence type="ECO:0000313" key="9">
    <source>
        <dbReference type="EMBL" id="KAJ9659104.1"/>
    </source>
</evidence>
<dbReference type="PANTHER" id="PTHR48020">
    <property type="entry name" value="PROTON MYO-INOSITOL COTRANSPORTER"/>
    <property type="match status" value="1"/>
</dbReference>
<comment type="similarity">
    <text evidence="2">Belongs to the major facilitator superfamily. Sugar transporter (TC 2.A.1.1) family.</text>
</comment>
<feature type="transmembrane region" description="Helical" evidence="7">
    <location>
        <begin position="439"/>
        <end position="458"/>
    </location>
</feature>
<dbReference type="EMBL" id="JAPDRL010000079">
    <property type="protein sequence ID" value="KAJ9659104.1"/>
    <property type="molecule type" value="Genomic_DNA"/>
</dbReference>
<comment type="caution">
    <text evidence="9">The sequence shown here is derived from an EMBL/GenBank/DDBJ whole genome shotgun (WGS) entry which is preliminary data.</text>
</comment>
<organism evidence="9 10">
    <name type="scientific">Coniosporium apollinis</name>
    <dbReference type="NCBI Taxonomy" id="61459"/>
    <lineage>
        <taxon>Eukaryota</taxon>
        <taxon>Fungi</taxon>
        <taxon>Dikarya</taxon>
        <taxon>Ascomycota</taxon>
        <taxon>Pezizomycotina</taxon>
        <taxon>Dothideomycetes</taxon>
        <taxon>Dothideomycetes incertae sedis</taxon>
        <taxon>Coniosporium</taxon>
    </lineage>
</organism>
<dbReference type="InterPro" id="IPR005829">
    <property type="entry name" value="Sugar_transporter_CS"/>
</dbReference>
<keyword evidence="3" id="KW-0813">Transport</keyword>
<dbReference type="InterPro" id="IPR036259">
    <property type="entry name" value="MFS_trans_sf"/>
</dbReference>
<evidence type="ECO:0000256" key="1">
    <source>
        <dbReference type="ARBA" id="ARBA00004141"/>
    </source>
</evidence>
<evidence type="ECO:0000256" key="5">
    <source>
        <dbReference type="ARBA" id="ARBA00022989"/>
    </source>
</evidence>
<dbReference type="SUPFAM" id="SSF103473">
    <property type="entry name" value="MFS general substrate transporter"/>
    <property type="match status" value="1"/>
</dbReference>
<dbReference type="PANTHER" id="PTHR48020:SF25">
    <property type="entry name" value="SUGAR TRANSPORTER, PUTATIVE (AFU_ORTHOLOGUE AFUA_7G05830)-RELATED"/>
    <property type="match status" value="1"/>
</dbReference>
<dbReference type="PROSITE" id="PS50850">
    <property type="entry name" value="MFS"/>
    <property type="match status" value="1"/>
</dbReference>
<protein>
    <recommendedName>
        <fullName evidence="8">Major facilitator superfamily (MFS) profile domain-containing protein</fullName>
    </recommendedName>
</protein>
<name>A0ABQ9NIR5_9PEZI</name>